<evidence type="ECO:0000256" key="2">
    <source>
        <dbReference type="ARBA" id="ARBA00009908"/>
    </source>
</evidence>
<comment type="similarity">
    <text evidence="2">Belongs to the PMEPA1 family.</text>
</comment>
<evidence type="ECO:0000313" key="9">
    <source>
        <dbReference type="EMBL" id="GCB76239.1"/>
    </source>
</evidence>
<keyword evidence="7 8" id="KW-0472">Membrane</keyword>
<dbReference type="GO" id="GO:0030512">
    <property type="term" value="P:negative regulation of transforming growth factor beta receptor signaling pathway"/>
    <property type="evidence" value="ECO:0007669"/>
    <property type="project" value="InterPro"/>
</dbReference>
<keyword evidence="4" id="KW-0734">Signal transduction inhibitor</keyword>
<comment type="subcellular location">
    <subcellularLocation>
        <location evidence="1">Early endosome membrane</location>
        <topology evidence="1">Single-pass membrane protein</topology>
    </subcellularLocation>
</comment>
<proteinExistence type="inferred from homology"/>
<keyword evidence="3 8" id="KW-0812">Transmembrane</keyword>
<protein>
    <submittedName>
        <fullName evidence="9">Uncharacterized protein</fullName>
    </submittedName>
</protein>
<keyword evidence="10" id="KW-1185">Reference proteome</keyword>
<evidence type="ECO:0000256" key="4">
    <source>
        <dbReference type="ARBA" id="ARBA00022700"/>
    </source>
</evidence>
<feature type="transmembrane region" description="Helical" evidence="8">
    <location>
        <begin position="44"/>
        <end position="65"/>
    </location>
</feature>
<gene>
    <name evidence="9" type="ORF">scyTo_0015452</name>
</gene>
<accession>A0A401PSX0</accession>
<evidence type="ECO:0000256" key="8">
    <source>
        <dbReference type="SAM" id="Phobius"/>
    </source>
</evidence>
<evidence type="ECO:0000256" key="6">
    <source>
        <dbReference type="ARBA" id="ARBA00022989"/>
    </source>
</evidence>
<dbReference type="OrthoDB" id="9428855at2759"/>
<evidence type="ECO:0000256" key="5">
    <source>
        <dbReference type="ARBA" id="ARBA00022753"/>
    </source>
</evidence>
<dbReference type="GO" id="GO:0000139">
    <property type="term" value="C:Golgi membrane"/>
    <property type="evidence" value="ECO:0007669"/>
    <property type="project" value="TreeGrafter"/>
</dbReference>
<dbReference type="AlphaFoldDB" id="A0A401PSX0"/>
<evidence type="ECO:0000313" key="10">
    <source>
        <dbReference type="Proteomes" id="UP000288216"/>
    </source>
</evidence>
<dbReference type="Proteomes" id="UP000288216">
    <property type="component" value="Unassembled WGS sequence"/>
</dbReference>
<dbReference type="PANTHER" id="PTHR16514:SF3">
    <property type="entry name" value="LOW-DENSITY LIPOPROTEIN RECEPTOR CLASS A DOMAIN-CONTAINING PROTEIN 4-LIKE ISOFORM X1"/>
    <property type="match status" value="1"/>
</dbReference>
<dbReference type="GO" id="GO:0070412">
    <property type="term" value="F:R-SMAD binding"/>
    <property type="evidence" value="ECO:0007669"/>
    <property type="project" value="InterPro"/>
</dbReference>
<keyword evidence="5" id="KW-0967">Endosome</keyword>
<organism evidence="9 10">
    <name type="scientific">Scyliorhinus torazame</name>
    <name type="common">Cloudy catshark</name>
    <name type="synonym">Catulus torazame</name>
    <dbReference type="NCBI Taxonomy" id="75743"/>
    <lineage>
        <taxon>Eukaryota</taxon>
        <taxon>Metazoa</taxon>
        <taxon>Chordata</taxon>
        <taxon>Craniata</taxon>
        <taxon>Vertebrata</taxon>
        <taxon>Chondrichthyes</taxon>
        <taxon>Elasmobranchii</taxon>
        <taxon>Galeomorphii</taxon>
        <taxon>Galeoidea</taxon>
        <taxon>Carcharhiniformes</taxon>
        <taxon>Scyliorhinidae</taxon>
        <taxon>Scyliorhinus</taxon>
    </lineage>
</organism>
<dbReference type="GO" id="GO:0031901">
    <property type="term" value="C:early endosome membrane"/>
    <property type="evidence" value="ECO:0007669"/>
    <property type="project" value="UniProtKB-SubCell"/>
</dbReference>
<comment type="caution">
    <text evidence="9">The sequence shown here is derived from an EMBL/GenBank/DDBJ whole genome shotgun (WGS) entry which is preliminary data.</text>
</comment>
<sequence>MFKCSWKCIAEFHILMMQSDEVNVTNVKVTQSNDWSWEKAEQEFVKIIIIVVVMTVMVVVIICLLNHYKLLTRSFINRQSQDRRQEEALQPNLGYSYHSDNRVIVLSIIESAYEHVIKKKE</sequence>
<dbReference type="InterPro" id="IPR043445">
    <property type="entry name" value="TMEPAI/LRAD4"/>
</dbReference>
<dbReference type="PANTHER" id="PTHR16514">
    <property type="entry name" value="LOW DENSITY LIPOPROTEIN RECEPTOR CLASS A DOMAIN-CONTAINING 4A"/>
    <property type="match status" value="1"/>
</dbReference>
<reference evidence="9 10" key="1">
    <citation type="journal article" date="2018" name="Nat. Ecol. Evol.">
        <title>Shark genomes provide insights into elasmobranch evolution and the origin of vertebrates.</title>
        <authorList>
            <person name="Hara Y"/>
            <person name="Yamaguchi K"/>
            <person name="Onimaru K"/>
            <person name="Kadota M"/>
            <person name="Koyanagi M"/>
            <person name="Keeley SD"/>
            <person name="Tatsumi K"/>
            <person name="Tanaka K"/>
            <person name="Motone F"/>
            <person name="Kageyama Y"/>
            <person name="Nozu R"/>
            <person name="Adachi N"/>
            <person name="Nishimura O"/>
            <person name="Nakagawa R"/>
            <person name="Tanegashima C"/>
            <person name="Kiyatake I"/>
            <person name="Matsumoto R"/>
            <person name="Murakumo K"/>
            <person name="Nishida K"/>
            <person name="Terakita A"/>
            <person name="Kuratani S"/>
            <person name="Sato K"/>
            <person name="Hyodo S Kuraku.S."/>
        </authorList>
    </citation>
    <scope>NUCLEOTIDE SEQUENCE [LARGE SCALE GENOMIC DNA]</scope>
</reference>
<evidence type="ECO:0000256" key="3">
    <source>
        <dbReference type="ARBA" id="ARBA00022692"/>
    </source>
</evidence>
<name>A0A401PSX0_SCYTO</name>
<evidence type="ECO:0000256" key="1">
    <source>
        <dbReference type="ARBA" id="ARBA00004391"/>
    </source>
</evidence>
<evidence type="ECO:0000256" key="7">
    <source>
        <dbReference type="ARBA" id="ARBA00023136"/>
    </source>
</evidence>
<dbReference type="STRING" id="75743.A0A401PSX0"/>
<dbReference type="EMBL" id="BFAA01008774">
    <property type="protein sequence ID" value="GCB76239.1"/>
    <property type="molecule type" value="Genomic_DNA"/>
</dbReference>
<keyword evidence="6 8" id="KW-1133">Transmembrane helix</keyword>